<keyword evidence="2 6" id="KW-0997">Cell inner membrane</keyword>
<evidence type="ECO:0000256" key="6">
    <source>
        <dbReference type="HAMAP-Rule" id="MF_01915"/>
    </source>
</evidence>
<evidence type="ECO:0000256" key="7">
    <source>
        <dbReference type="SAM" id="SignalP"/>
    </source>
</evidence>
<dbReference type="Gene3D" id="2.60.450.10">
    <property type="entry name" value="Lipopolysaccharide (LPS) transport protein A like domain"/>
    <property type="match status" value="1"/>
</dbReference>
<keyword evidence="4 6" id="KW-1133">Transmembrane helix</keyword>
<dbReference type="InterPro" id="IPR026265">
    <property type="entry name" value="LptC"/>
</dbReference>
<dbReference type="InterPro" id="IPR010664">
    <property type="entry name" value="LipoPS_assembly_LptC-rel"/>
</dbReference>
<dbReference type="GO" id="GO:0043165">
    <property type="term" value="P:Gram-negative-bacterium-type cell outer membrane assembly"/>
    <property type="evidence" value="ECO:0007669"/>
    <property type="project" value="UniProtKB-UniRule"/>
</dbReference>
<dbReference type="GO" id="GO:0017089">
    <property type="term" value="F:glycolipid transfer activity"/>
    <property type="evidence" value="ECO:0007669"/>
    <property type="project" value="TreeGrafter"/>
</dbReference>
<name>A0A1H6FDR9_9GAMM</name>
<dbReference type="OrthoDB" id="5625391at2"/>
<comment type="subunit">
    <text evidence="6">Component of the lipopolysaccharide transport and assembly complex. Interacts with LptA and the LptBFG transporter complex.</text>
</comment>
<dbReference type="GO" id="GO:0015221">
    <property type="term" value="F:lipopolysaccharide transmembrane transporter activity"/>
    <property type="evidence" value="ECO:0007669"/>
    <property type="project" value="InterPro"/>
</dbReference>
<dbReference type="GO" id="GO:0005886">
    <property type="term" value="C:plasma membrane"/>
    <property type="evidence" value="ECO:0007669"/>
    <property type="project" value="UniProtKB-SubCell"/>
</dbReference>
<comment type="subcellular location">
    <subcellularLocation>
        <location evidence="6">Cell inner membrane</location>
        <topology evidence="6">Single-pass membrane protein</topology>
    </subcellularLocation>
</comment>
<organism evidence="9 10">
    <name type="scientific">Candidatus Venteria ishoeyi</name>
    <dbReference type="NCBI Taxonomy" id="1899563"/>
    <lineage>
        <taxon>Bacteria</taxon>
        <taxon>Pseudomonadati</taxon>
        <taxon>Pseudomonadota</taxon>
        <taxon>Gammaproteobacteria</taxon>
        <taxon>Thiotrichales</taxon>
        <taxon>Thiotrichaceae</taxon>
        <taxon>Venteria</taxon>
    </lineage>
</organism>
<dbReference type="GO" id="GO:0030288">
    <property type="term" value="C:outer membrane-bounded periplasmic space"/>
    <property type="evidence" value="ECO:0007669"/>
    <property type="project" value="TreeGrafter"/>
</dbReference>
<accession>A0A1H6FDR9</accession>
<sequence length="186" mass="21584">MPKLLLALILCAAASFWLLKTLEKTNTVHAKLEIDYVPDYAMVDFISTATNLNGQIDYQLQAQMLKHYPQIDTELVQPYLVFYQENKPRWYVRALQGRVSTDAQIIELQGQVQIWQYDLSGYLQLHIKTQNLRIKPAEEFVETDNSAEIHTPQGTTHSMGMRAWLKTQQMELFSQVTGIYENEENE</sequence>
<keyword evidence="5 6" id="KW-0472">Membrane</keyword>
<feature type="signal peptide" evidence="7">
    <location>
        <begin position="1"/>
        <end position="19"/>
    </location>
</feature>
<evidence type="ECO:0000313" key="10">
    <source>
        <dbReference type="Proteomes" id="UP000236724"/>
    </source>
</evidence>
<dbReference type="EMBL" id="FMSV02000531">
    <property type="protein sequence ID" value="SEH07451.1"/>
    <property type="molecule type" value="Genomic_DNA"/>
</dbReference>
<reference evidence="9 10" key="1">
    <citation type="submission" date="2016-10" db="EMBL/GenBank/DDBJ databases">
        <authorList>
            <person name="de Groot N.N."/>
        </authorList>
    </citation>
    <scope>NUCLEOTIDE SEQUENCE [LARGE SCALE GENOMIC DNA]</scope>
    <source>
        <strain evidence="9">MBHS1</strain>
    </source>
</reference>
<keyword evidence="1 6" id="KW-1003">Cell membrane</keyword>
<evidence type="ECO:0000256" key="3">
    <source>
        <dbReference type="ARBA" id="ARBA00022692"/>
    </source>
</evidence>
<dbReference type="Pfam" id="PF06835">
    <property type="entry name" value="LptC"/>
    <property type="match status" value="1"/>
</dbReference>
<evidence type="ECO:0000313" key="9">
    <source>
        <dbReference type="EMBL" id="SEH08212.1"/>
    </source>
</evidence>
<evidence type="ECO:0000313" key="8">
    <source>
        <dbReference type="EMBL" id="SEH07451.1"/>
    </source>
</evidence>
<dbReference type="NCBIfam" id="TIGR04409">
    <property type="entry name" value="LptC_YrbK"/>
    <property type="match status" value="1"/>
</dbReference>
<evidence type="ECO:0000256" key="4">
    <source>
        <dbReference type="ARBA" id="ARBA00022989"/>
    </source>
</evidence>
<dbReference type="PANTHER" id="PTHR37481:SF1">
    <property type="entry name" value="LIPOPOLYSACCHARIDE EXPORT SYSTEM PROTEIN LPTC"/>
    <property type="match status" value="1"/>
</dbReference>
<keyword evidence="10" id="KW-1185">Reference proteome</keyword>
<dbReference type="Proteomes" id="UP000236724">
    <property type="component" value="Unassembled WGS sequence"/>
</dbReference>
<gene>
    <name evidence="6" type="primary">lptC</name>
    <name evidence="8" type="ORF">MBHS_03326</name>
    <name evidence="9" type="ORF">MBHS_04102</name>
</gene>
<keyword evidence="7" id="KW-0732">Signal</keyword>
<proteinExistence type="inferred from homology"/>
<evidence type="ECO:0000256" key="1">
    <source>
        <dbReference type="ARBA" id="ARBA00022475"/>
    </source>
</evidence>
<dbReference type="HAMAP" id="MF_01915">
    <property type="entry name" value="LPS_assembly_LptC"/>
    <property type="match status" value="1"/>
</dbReference>
<keyword evidence="3 6" id="KW-0812">Transmembrane</keyword>
<dbReference type="EMBL" id="FMSV02000546">
    <property type="protein sequence ID" value="SEH08212.1"/>
    <property type="molecule type" value="Genomic_DNA"/>
</dbReference>
<protein>
    <recommendedName>
        <fullName evidence="6">Lipopolysaccharide export system protein LptC</fullName>
    </recommendedName>
</protein>
<dbReference type="AlphaFoldDB" id="A0A1H6FDR9"/>
<comment type="similarity">
    <text evidence="6">Belongs to the LptC family.</text>
</comment>
<evidence type="ECO:0000256" key="5">
    <source>
        <dbReference type="ARBA" id="ARBA00023136"/>
    </source>
</evidence>
<comment type="function">
    <text evidence="6">Involved in the assembly of lipopolysaccharide (LPS). Required for the translocation of LPS from the inner membrane to the outer membrane. Facilitates the transfer of LPS from the inner membrane to the periplasmic protein LptA. Could be a docking site for LptA.</text>
</comment>
<feature type="chain" id="PRO_5015065448" description="Lipopolysaccharide export system protein LptC" evidence="7">
    <location>
        <begin position="20"/>
        <end position="186"/>
    </location>
</feature>
<evidence type="ECO:0000256" key="2">
    <source>
        <dbReference type="ARBA" id="ARBA00022519"/>
    </source>
</evidence>
<dbReference type="RefSeq" id="WP_103921101.1">
    <property type="nucleotide sequence ID" value="NZ_FMSV02000531.1"/>
</dbReference>
<dbReference type="InterPro" id="IPR052363">
    <property type="entry name" value="LPS_export_LptC"/>
</dbReference>
<dbReference type="PANTHER" id="PTHR37481">
    <property type="entry name" value="LIPOPOLYSACCHARIDE EXPORT SYSTEM PROTEIN LPTC"/>
    <property type="match status" value="1"/>
</dbReference>